<organism evidence="5 6">
    <name type="scientific">Candidatus Liptonbacteria bacterium CG11_big_fil_rev_8_21_14_0_20_35_14</name>
    <dbReference type="NCBI Taxonomy" id="1974634"/>
    <lineage>
        <taxon>Bacteria</taxon>
        <taxon>Candidatus Liptoniibacteriota</taxon>
    </lineage>
</organism>
<evidence type="ECO:0000313" key="5">
    <source>
        <dbReference type="EMBL" id="PIR04899.1"/>
    </source>
</evidence>
<name>A0A2H0N7N3_9BACT</name>
<dbReference type="GO" id="GO:0006233">
    <property type="term" value="P:dTDP biosynthetic process"/>
    <property type="evidence" value="ECO:0007669"/>
    <property type="project" value="TreeGrafter"/>
</dbReference>
<dbReference type="GO" id="GO:0006235">
    <property type="term" value="P:dTTP biosynthetic process"/>
    <property type="evidence" value="ECO:0007669"/>
    <property type="project" value="TreeGrafter"/>
</dbReference>
<feature type="domain" description="Thymidylate kinase-like" evidence="4">
    <location>
        <begin position="9"/>
        <end position="148"/>
    </location>
</feature>
<keyword evidence="3" id="KW-0067">ATP-binding</keyword>
<dbReference type="EMBL" id="PCWO01000030">
    <property type="protein sequence ID" value="PIR04899.1"/>
    <property type="molecule type" value="Genomic_DNA"/>
</dbReference>
<proteinExistence type="inferred from homology"/>
<dbReference type="Gene3D" id="3.40.50.300">
    <property type="entry name" value="P-loop containing nucleotide triphosphate hydrolases"/>
    <property type="match status" value="1"/>
</dbReference>
<dbReference type="PANTHER" id="PTHR10344">
    <property type="entry name" value="THYMIDYLATE KINASE"/>
    <property type="match status" value="1"/>
</dbReference>
<dbReference type="GO" id="GO:0005524">
    <property type="term" value="F:ATP binding"/>
    <property type="evidence" value="ECO:0007669"/>
    <property type="project" value="UniProtKB-KW"/>
</dbReference>
<feature type="non-terminal residue" evidence="5">
    <location>
        <position position="149"/>
    </location>
</feature>
<dbReference type="GO" id="GO:0004798">
    <property type="term" value="F:dTMP kinase activity"/>
    <property type="evidence" value="ECO:0007669"/>
    <property type="project" value="TreeGrafter"/>
</dbReference>
<dbReference type="Pfam" id="PF02223">
    <property type="entry name" value="Thymidylate_kin"/>
    <property type="match status" value="1"/>
</dbReference>
<evidence type="ECO:0000256" key="2">
    <source>
        <dbReference type="ARBA" id="ARBA00022741"/>
    </source>
</evidence>
<dbReference type="PANTHER" id="PTHR10344:SF4">
    <property type="entry name" value="UMP-CMP KINASE 2, MITOCHONDRIAL"/>
    <property type="match status" value="1"/>
</dbReference>
<evidence type="ECO:0000259" key="4">
    <source>
        <dbReference type="Pfam" id="PF02223"/>
    </source>
</evidence>
<dbReference type="GO" id="GO:0006227">
    <property type="term" value="P:dUDP biosynthetic process"/>
    <property type="evidence" value="ECO:0007669"/>
    <property type="project" value="TreeGrafter"/>
</dbReference>
<sequence length="149" mass="17103">MTKGKLIVIDGIDGSGKATQIKLLETRLKKEKIKVKTIDFPRYQDNFFGKLIGKYLSGIYGDFIKVAPRLASVLYAADRFESSQQIQNWLNLGFTVLADRYATANQIHQGGKISNLKERKDFLKWLDTMEYEIFKIPKPDLVIYLDLPL</sequence>
<dbReference type="SUPFAM" id="SSF52540">
    <property type="entry name" value="P-loop containing nucleoside triphosphate hydrolases"/>
    <property type="match status" value="1"/>
</dbReference>
<evidence type="ECO:0000313" key="6">
    <source>
        <dbReference type="Proteomes" id="UP000229893"/>
    </source>
</evidence>
<comment type="caution">
    <text evidence="5">The sequence shown here is derived from an EMBL/GenBank/DDBJ whole genome shotgun (WGS) entry which is preliminary data.</text>
</comment>
<keyword evidence="5" id="KW-0418">Kinase</keyword>
<dbReference type="InterPro" id="IPR027417">
    <property type="entry name" value="P-loop_NTPase"/>
</dbReference>
<reference evidence="5 6" key="1">
    <citation type="submission" date="2017-09" db="EMBL/GenBank/DDBJ databases">
        <title>Depth-based differentiation of microbial function through sediment-hosted aquifers and enrichment of novel symbionts in the deep terrestrial subsurface.</title>
        <authorList>
            <person name="Probst A.J."/>
            <person name="Ladd B."/>
            <person name="Jarett J.K."/>
            <person name="Geller-Mcgrath D.E."/>
            <person name="Sieber C.M."/>
            <person name="Emerson J.B."/>
            <person name="Anantharaman K."/>
            <person name="Thomas B.C."/>
            <person name="Malmstrom R."/>
            <person name="Stieglmeier M."/>
            <person name="Klingl A."/>
            <person name="Woyke T."/>
            <person name="Ryan C.M."/>
            <person name="Banfield J.F."/>
        </authorList>
    </citation>
    <scope>NUCLEOTIDE SEQUENCE [LARGE SCALE GENOMIC DNA]</scope>
    <source>
        <strain evidence="5">CG11_big_fil_rev_8_21_14_0_20_35_14</strain>
    </source>
</reference>
<dbReference type="AlphaFoldDB" id="A0A2H0N7N3"/>
<dbReference type="InterPro" id="IPR039430">
    <property type="entry name" value="Thymidylate_kin-like_dom"/>
</dbReference>
<dbReference type="GO" id="GO:0005737">
    <property type="term" value="C:cytoplasm"/>
    <property type="evidence" value="ECO:0007669"/>
    <property type="project" value="TreeGrafter"/>
</dbReference>
<evidence type="ECO:0000256" key="1">
    <source>
        <dbReference type="ARBA" id="ARBA00009776"/>
    </source>
</evidence>
<accession>A0A2H0N7N3</accession>
<evidence type="ECO:0000256" key="3">
    <source>
        <dbReference type="ARBA" id="ARBA00022840"/>
    </source>
</evidence>
<protein>
    <submittedName>
        <fullName evidence="5">Thymidylate kinase</fullName>
    </submittedName>
</protein>
<comment type="similarity">
    <text evidence="1">Belongs to the thymidylate kinase family.</text>
</comment>
<gene>
    <name evidence="5" type="ORF">COV57_02040</name>
</gene>
<keyword evidence="5" id="KW-0808">Transferase</keyword>
<dbReference type="Proteomes" id="UP000229893">
    <property type="component" value="Unassembled WGS sequence"/>
</dbReference>
<keyword evidence="2" id="KW-0547">Nucleotide-binding</keyword>